<accession>D9PX73</accession>
<dbReference type="Gene3D" id="3.30.470.20">
    <property type="entry name" value="ATP-grasp fold, B domain"/>
    <property type="match status" value="1"/>
</dbReference>
<dbReference type="Pfam" id="PF02655">
    <property type="entry name" value="ATP-grasp_3"/>
    <property type="match status" value="1"/>
</dbReference>
<dbReference type="OrthoDB" id="133985at2157"/>
<dbReference type="AlphaFoldDB" id="D9PX73"/>
<dbReference type="EMBL" id="CP001710">
    <property type="protein sequence ID" value="ADL58821.1"/>
    <property type="molecule type" value="Genomic_DNA"/>
</dbReference>
<dbReference type="RefSeq" id="WP_013296043.1">
    <property type="nucleotide sequence ID" value="NC_014408.1"/>
</dbReference>
<evidence type="ECO:0000313" key="4">
    <source>
        <dbReference type="Proteomes" id="UP000000345"/>
    </source>
</evidence>
<dbReference type="InterPro" id="IPR003806">
    <property type="entry name" value="ATP-grasp_PylC-type"/>
</dbReference>
<dbReference type="GO" id="GO:0046872">
    <property type="term" value="F:metal ion binding"/>
    <property type="evidence" value="ECO:0007669"/>
    <property type="project" value="InterPro"/>
</dbReference>
<dbReference type="HOGENOM" id="CLU_059501_1_0_2"/>
<keyword evidence="1" id="KW-0067">ATP-binding</keyword>
<feature type="domain" description="ATP-grasp" evidence="2">
    <location>
        <begin position="118"/>
        <end position="292"/>
    </location>
</feature>
<dbReference type="GeneID" id="77400005"/>
<name>D9PX73_METTM</name>
<reference evidence="3 4" key="2">
    <citation type="journal article" date="2010" name="J. Bacteriol.">
        <title>Complete genome sequence of Methanothermobacter marburgensis, a methanoarchaeon model organism.</title>
        <authorList>
            <person name="Liesegang H."/>
            <person name="Kaster A.K."/>
            <person name="Wiezer A."/>
            <person name="Goenrich M."/>
            <person name="Wollherr A."/>
            <person name="Seedorf H."/>
            <person name="Gottschalk G."/>
            <person name="Thauer R.K."/>
        </authorList>
    </citation>
    <scope>NUCLEOTIDE SEQUENCE [LARGE SCALE GENOMIC DNA]</scope>
    <source>
        <strain evidence="4">ATCC BAA-927 / DSM 2133 / JCM 14651 / NBRC 100331 / OCM 82 / Marburg</strain>
    </source>
</reference>
<evidence type="ECO:0000259" key="2">
    <source>
        <dbReference type="PROSITE" id="PS50975"/>
    </source>
</evidence>
<keyword evidence="1" id="KW-0547">Nucleotide-binding</keyword>
<dbReference type="STRING" id="79929.MTBMA_c12330"/>
<dbReference type="InterPro" id="IPR024710">
    <property type="entry name" value="MfnD"/>
</dbReference>
<proteinExistence type="predicted"/>
<keyword evidence="4" id="KW-1185">Reference proteome</keyword>
<dbReference type="GO" id="GO:0005524">
    <property type="term" value="F:ATP binding"/>
    <property type="evidence" value="ECO:0007669"/>
    <property type="project" value="UniProtKB-UniRule"/>
</dbReference>
<evidence type="ECO:0000256" key="1">
    <source>
        <dbReference type="PROSITE-ProRule" id="PRU00409"/>
    </source>
</evidence>
<dbReference type="InterPro" id="IPR011761">
    <property type="entry name" value="ATP-grasp"/>
</dbReference>
<dbReference type="Gene3D" id="3.40.50.11770">
    <property type="match status" value="1"/>
</dbReference>
<sequence length="326" mass="36580">MNLLVFEYATASGIEDPEIFLEGRSMLEALLADFGNLEIEFLLSEKFSDIEIQSNCRPTIITGSLREWLRANLHRFDACIFIAAEEDMELYKLTELVEDSGVLLIGSGSEAVRICSDKRMTYRALRGVVPLIRTYERDDLEELQSRVLIKPADGVACQGIRILEAGKIPEIPENMIIQEFVEGESVSVSLLSDGRRALPMSLNRQNILIRGDSLEYNGGVTPVDHRMKDEAFRVARRAVESIEGLRGYVGVDMILADKPYVVEINSRITTPYIGLRRISEENLGHMVLQSVMGELPERVKFNGTAHFRKGSRGMVVDIRRGAEEGN</sequence>
<dbReference type="KEGG" id="mmg:MTBMA_c12330"/>
<organism evidence="3 4">
    <name type="scientific">Methanothermobacter marburgensis (strain ATCC BAA-927 / DSM 2133 / JCM 14651 / NBRC 100331 / OCM 82 / Marburg)</name>
    <name type="common">Methanobacterium thermoautotrophicum</name>
    <dbReference type="NCBI Taxonomy" id="79929"/>
    <lineage>
        <taxon>Archaea</taxon>
        <taxon>Methanobacteriati</taxon>
        <taxon>Methanobacteriota</taxon>
        <taxon>Methanomada group</taxon>
        <taxon>Methanobacteria</taxon>
        <taxon>Methanobacteriales</taxon>
        <taxon>Methanobacteriaceae</taxon>
        <taxon>Methanothermobacter</taxon>
    </lineage>
</organism>
<dbReference type="Proteomes" id="UP000000345">
    <property type="component" value="Chromosome"/>
</dbReference>
<dbReference type="GeneID" id="9704941"/>
<gene>
    <name evidence="3" type="ordered locus">MTBMA_c12330</name>
</gene>
<dbReference type="PIRSF" id="PIRSF016766">
    <property type="entry name" value="UCP016766_ATPgrasp"/>
    <property type="match status" value="1"/>
</dbReference>
<dbReference type="SUPFAM" id="SSF56059">
    <property type="entry name" value="Glutathione synthetase ATP-binding domain-like"/>
    <property type="match status" value="1"/>
</dbReference>
<protein>
    <submittedName>
        <fullName evidence="3">Predicted ATP-utilizing enzyme</fullName>
    </submittedName>
</protein>
<dbReference type="PaxDb" id="79929-MTBMA_c12330"/>
<dbReference type="Gene3D" id="2.30.36.100">
    <property type="match status" value="1"/>
</dbReference>
<reference key="1">
    <citation type="submission" date="2009-08" db="EMBL/GenBank/DDBJ databases">
        <title>The genome sequence of Methanothermobacter marburgensis.</title>
        <authorList>
            <person name="Kaster A."/>
            <person name="Seedorf H."/>
            <person name="Goenrich M."/>
            <person name="Wiezer A."/>
            <person name="Liesegang H."/>
            <person name="Thauer R."/>
            <person name="Gottschalk G."/>
        </authorList>
    </citation>
    <scope>NUCLEOTIDE SEQUENCE</scope>
    <source>
        <strain>Marburg</strain>
    </source>
</reference>
<dbReference type="PROSITE" id="PS50975">
    <property type="entry name" value="ATP_GRASP"/>
    <property type="match status" value="1"/>
</dbReference>
<evidence type="ECO:0000313" key="3">
    <source>
        <dbReference type="EMBL" id="ADL58821.1"/>
    </source>
</evidence>